<accession>A0A0E9SVF8</accession>
<reference evidence="1" key="2">
    <citation type="journal article" date="2015" name="Fish Shellfish Immunol.">
        <title>Early steps in the European eel (Anguilla anguilla)-Vibrio vulnificus interaction in the gills: Role of the RtxA13 toxin.</title>
        <authorList>
            <person name="Callol A."/>
            <person name="Pajuelo D."/>
            <person name="Ebbesson L."/>
            <person name="Teles M."/>
            <person name="MacKenzie S."/>
            <person name="Amaro C."/>
        </authorList>
    </citation>
    <scope>NUCLEOTIDE SEQUENCE</scope>
</reference>
<protein>
    <submittedName>
        <fullName evidence="1">Uncharacterized protein</fullName>
    </submittedName>
</protein>
<dbReference type="AlphaFoldDB" id="A0A0E9SVF8"/>
<organism evidence="1">
    <name type="scientific">Anguilla anguilla</name>
    <name type="common">European freshwater eel</name>
    <name type="synonym">Muraena anguilla</name>
    <dbReference type="NCBI Taxonomy" id="7936"/>
    <lineage>
        <taxon>Eukaryota</taxon>
        <taxon>Metazoa</taxon>
        <taxon>Chordata</taxon>
        <taxon>Craniata</taxon>
        <taxon>Vertebrata</taxon>
        <taxon>Euteleostomi</taxon>
        <taxon>Actinopterygii</taxon>
        <taxon>Neopterygii</taxon>
        <taxon>Teleostei</taxon>
        <taxon>Anguilliformes</taxon>
        <taxon>Anguillidae</taxon>
        <taxon>Anguilla</taxon>
    </lineage>
</organism>
<dbReference type="EMBL" id="GBXM01063243">
    <property type="protein sequence ID" value="JAH45334.1"/>
    <property type="molecule type" value="Transcribed_RNA"/>
</dbReference>
<name>A0A0E9SVF8_ANGAN</name>
<evidence type="ECO:0000313" key="1">
    <source>
        <dbReference type="EMBL" id="JAH45334.1"/>
    </source>
</evidence>
<reference evidence="1" key="1">
    <citation type="submission" date="2014-11" db="EMBL/GenBank/DDBJ databases">
        <authorList>
            <person name="Amaro Gonzalez C."/>
        </authorList>
    </citation>
    <scope>NUCLEOTIDE SEQUENCE</scope>
</reference>
<proteinExistence type="predicted"/>
<sequence length="27" mass="3231">MCRNFTQNPYCVMCAQGLWEEYNLCRG</sequence>